<evidence type="ECO:0000256" key="3">
    <source>
        <dbReference type="ARBA" id="ARBA00022989"/>
    </source>
</evidence>
<name>A0A3D9USY7_9MICO</name>
<feature type="transmembrane region" description="Helical" evidence="5">
    <location>
        <begin position="103"/>
        <end position="121"/>
    </location>
</feature>
<accession>A0A3D9USY7</accession>
<dbReference type="InterPro" id="IPR007016">
    <property type="entry name" value="O-antigen_ligase-rel_domated"/>
</dbReference>
<dbReference type="Proteomes" id="UP000256253">
    <property type="component" value="Unassembled WGS sequence"/>
</dbReference>
<dbReference type="GO" id="GO:0016020">
    <property type="term" value="C:membrane"/>
    <property type="evidence" value="ECO:0007669"/>
    <property type="project" value="UniProtKB-SubCell"/>
</dbReference>
<dbReference type="AlphaFoldDB" id="A0A3D9USY7"/>
<keyword evidence="7" id="KW-0436">Ligase</keyword>
<feature type="transmembrane region" description="Helical" evidence="5">
    <location>
        <begin position="193"/>
        <end position="212"/>
    </location>
</feature>
<dbReference type="EMBL" id="QTUA01000001">
    <property type="protein sequence ID" value="REF31633.1"/>
    <property type="molecule type" value="Genomic_DNA"/>
</dbReference>
<keyword evidence="8" id="KW-1185">Reference proteome</keyword>
<dbReference type="PANTHER" id="PTHR37422">
    <property type="entry name" value="TEICHURONIC ACID BIOSYNTHESIS PROTEIN TUAE"/>
    <property type="match status" value="1"/>
</dbReference>
<dbReference type="InterPro" id="IPR051533">
    <property type="entry name" value="WaaL-like"/>
</dbReference>
<reference evidence="7 8" key="1">
    <citation type="submission" date="2018-08" db="EMBL/GenBank/DDBJ databases">
        <title>Sequencing the genomes of 1000 actinobacteria strains.</title>
        <authorList>
            <person name="Klenk H.-P."/>
        </authorList>
    </citation>
    <scope>NUCLEOTIDE SEQUENCE [LARGE SCALE GENOMIC DNA]</scope>
    <source>
        <strain evidence="7 8">DSM 22967</strain>
    </source>
</reference>
<organism evidence="7 8">
    <name type="scientific">Calidifontibacter indicus</name>
    <dbReference type="NCBI Taxonomy" id="419650"/>
    <lineage>
        <taxon>Bacteria</taxon>
        <taxon>Bacillati</taxon>
        <taxon>Actinomycetota</taxon>
        <taxon>Actinomycetes</taxon>
        <taxon>Micrococcales</taxon>
        <taxon>Dermacoccaceae</taxon>
        <taxon>Calidifontibacter</taxon>
    </lineage>
</organism>
<feature type="transmembrane region" description="Helical" evidence="5">
    <location>
        <begin position="133"/>
        <end position="154"/>
    </location>
</feature>
<comment type="subcellular location">
    <subcellularLocation>
        <location evidence="1">Membrane</location>
        <topology evidence="1">Multi-pass membrane protein</topology>
    </subcellularLocation>
</comment>
<feature type="transmembrane region" description="Helical" evidence="5">
    <location>
        <begin position="12"/>
        <end position="34"/>
    </location>
</feature>
<evidence type="ECO:0000256" key="4">
    <source>
        <dbReference type="ARBA" id="ARBA00023136"/>
    </source>
</evidence>
<feature type="transmembrane region" description="Helical" evidence="5">
    <location>
        <begin position="336"/>
        <end position="364"/>
    </location>
</feature>
<keyword evidence="4 5" id="KW-0472">Membrane</keyword>
<evidence type="ECO:0000256" key="5">
    <source>
        <dbReference type="SAM" id="Phobius"/>
    </source>
</evidence>
<feature type="transmembrane region" description="Helical" evidence="5">
    <location>
        <begin position="263"/>
        <end position="282"/>
    </location>
</feature>
<comment type="caution">
    <text evidence="7">The sequence shown here is derived from an EMBL/GenBank/DDBJ whole genome shotgun (WGS) entry which is preliminary data.</text>
</comment>
<dbReference type="GO" id="GO:0016874">
    <property type="term" value="F:ligase activity"/>
    <property type="evidence" value="ECO:0007669"/>
    <property type="project" value="UniProtKB-KW"/>
</dbReference>
<feature type="transmembrane region" description="Helical" evidence="5">
    <location>
        <begin position="72"/>
        <end position="91"/>
    </location>
</feature>
<keyword evidence="3 5" id="KW-1133">Transmembrane helix</keyword>
<evidence type="ECO:0000259" key="6">
    <source>
        <dbReference type="Pfam" id="PF04932"/>
    </source>
</evidence>
<evidence type="ECO:0000313" key="7">
    <source>
        <dbReference type="EMBL" id="REF31633.1"/>
    </source>
</evidence>
<feature type="transmembrane region" description="Helical" evidence="5">
    <location>
        <begin position="376"/>
        <end position="394"/>
    </location>
</feature>
<feature type="transmembrane region" description="Helical" evidence="5">
    <location>
        <begin position="40"/>
        <end position="60"/>
    </location>
</feature>
<protein>
    <submittedName>
        <fullName evidence="7">O-antigen ligase</fullName>
    </submittedName>
</protein>
<dbReference type="Pfam" id="PF04932">
    <property type="entry name" value="Wzy_C"/>
    <property type="match status" value="1"/>
</dbReference>
<feature type="domain" description="O-antigen ligase-related" evidence="6">
    <location>
        <begin position="225"/>
        <end position="352"/>
    </location>
</feature>
<evidence type="ECO:0000313" key="8">
    <source>
        <dbReference type="Proteomes" id="UP000256253"/>
    </source>
</evidence>
<dbReference type="PANTHER" id="PTHR37422:SF13">
    <property type="entry name" value="LIPOPOLYSACCHARIDE BIOSYNTHESIS PROTEIN PA4999-RELATED"/>
    <property type="match status" value="1"/>
</dbReference>
<proteinExistence type="predicted"/>
<evidence type="ECO:0000256" key="1">
    <source>
        <dbReference type="ARBA" id="ARBA00004141"/>
    </source>
</evidence>
<gene>
    <name evidence="7" type="ORF">DFJ65_2705</name>
</gene>
<keyword evidence="2 5" id="KW-0812">Transmembrane</keyword>
<sequence length="461" mass="49566">MTIGVRRAIRDADAVAWITLYITMLLLIPARLTIDSLGSAGAPSMLVGLVSLFFWVLLHFRPRPAALNRRRPVRIAVFVFLFSAGISYVHAMSRPLLGDERSPADVAILTLLSWAGAFLLTQDAVDARSRLELLVWRLALCGGAIAVLGLVQIITRRLWVDEIAIPGLSGGPTFGLGSRSGFPRPAGTATHPIEYGVILAMLFPLTWHVAFFHVERSKWLRFAPAVALSAVIPLTSSRSAYLGCAIALVVCMIGWPQRRRFAMLGFIALGVMFMMVATPHFVTSVTELFTGAQNDPSIQSRTDSYGVAAEFIRVNPWFGRGLGTFLPKYWIFDNQYLVLLVTVGVVGAVAFLMLGVTAVVVAAGVRRRCDPEGRDLAMSLLAAVLAGFVCLFMFDAFAFPMTMGTLFLLLGMVGCLHRVESATRVIGGCDGQAAGLPIPELSPVVPSSGGGAMAEPGSGRV</sequence>
<evidence type="ECO:0000256" key="2">
    <source>
        <dbReference type="ARBA" id="ARBA00022692"/>
    </source>
</evidence>